<dbReference type="SUPFAM" id="SSF52374">
    <property type="entry name" value="Nucleotidylyl transferase"/>
    <property type="match status" value="1"/>
</dbReference>
<comment type="catalytic activity">
    <reaction evidence="10">
        <text>nicotinate beta-D-ribonucleotide + ATP + H(+) = deamido-NAD(+) + diphosphate</text>
        <dbReference type="Rhea" id="RHEA:22860"/>
        <dbReference type="ChEBI" id="CHEBI:15378"/>
        <dbReference type="ChEBI" id="CHEBI:30616"/>
        <dbReference type="ChEBI" id="CHEBI:33019"/>
        <dbReference type="ChEBI" id="CHEBI:57502"/>
        <dbReference type="ChEBI" id="CHEBI:58437"/>
        <dbReference type="EC" id="2.7.7.18"/>
    </reaction>
</comment>
<gene>
    <name evidence="12" type="ORF">KDK92_13015</name>
</gene>
<dbReference type="Gene3D" id="1.25.10.10">
    <property type="entry name" value="Leucine-rich Repeat Variant"/>
    <property type="match status" value="1"/>
</dbReference>
<evidence type="ECO:0000256" key="6">
    <source>
        <dbReference type="ARBA" id="ARBA00022695"/>
    </source>
</evidence>
<dbReference type="InterPro" id="IPR011989">
    <property type="entry name" value="ARM-like"/>
</dbReference>
<evidence type="ECO:0000256" key="5">
    <source>
        <dbReference type="ARBA" id="ARBA00022679"/>
    </source>
</evidence>
<dbReference type="GO" id="GO:0004515">
    <property type="term" value="F:nicotinate-nucleotide adenylyltransferase activity"/>
    <property type="evidence" value="ECO:0007669"/>
    <property type="project" value="UniProtKB-EC"/>
</dbReference>
<proteinExistence type="predicted"/>
<dbReference type="SUPFAM" id="SSF109604">
    <property type="entry name" value="HD-domain/PDEase-like"/>
    <property type="match status" value="1"/>
</dbReference>
<keyword evidence="7" id="KW-0547">Nucleotide-binding</keyword>
<keyword evidence="4" id="KW-0662">Pyridine nucleotide biosynthesis</keyword>
<evidence type="ECO:0000259" key="11">
    <source>
        <dbReference type="Pfam" id="PF01467"/>
    </source>
</evidence>
<feature type="domain" description="Cytidyltransferase-like" evidence="11">
    <location>
        <begin position="887"/>
        <end position="1045"/>
    </location>
</feature>
<keyword evidence="6" id="KW-0548">Nucleotidyltransferase</keyword>
<comment type="pathway">
    <text evidence="2">Cofactor biosynthesis; NAD(+) biosynthesis; deamido-NAD(+) from nicotinate D-ribonucleotide: step 1/1.</text>
</comment>
<keyword evidence="8" id="KW-0067">ATP-binding</keyword>
<comment type="caution">
    <text evidence="12">The sequence shown here is derived from an EMBL/GenBank/DDBJ whole genome shotgun (WGS) entry which is preliminary data.</text>
</comment>
<evidence type="ECO:0000256" key="9">
    <source>
        <dbReference type="ARBA" id="ARBA00023027"/>
    </source>
</evidence>
<dbReference type="InterPro" id="IPR016024">
    <property type="entry name" value="ARM-type_fold"/>
</dbReference>
<dbReference type="EMBL" id="JAGSOJ010000002">
    <property type="protein sequence ID" value="MCM1990646.1"/>
    <property type="molecule type" value="Genomic_DNA"/>
</dbReference>
<protein>
    <recommendedName>
        <fullName evidence="3">nicotinate-nucleotide adenylyltransferase</fullName>
        <ecNumber evidence="3">2.7.7.18</ecNumber>
    </recommendedName>
</protein>
<dbReference type="Pfam" id="PF01467">
    <property type="entry name" value="CTP_transf_like"/>
    <property type="match status" value="1"/>
</dbReference>
<evidence type="ECO:0000256" key="1">
    <source>
        <dbReference type="ARBA" id="ARBA00002324"/>
    </source>
</evidence>
<evidence type="ECO:0000313" key="13">
    <source>
        <dbReference type="Proteomes" id="UP001056429"/>
    </source>
</evidence>
<keyword evidence="5" id="KW-0808">Transferase</keyword>
<evidence type="ECO:0000313" key="12">
    <source>
        <dbReference type="EMBL" id="MCM1990646.1"/>
    </source>
</evidence>
<name>A0A9J6P359_9CLOT</name>
<keyword evidence="13" id="KW-1185">Reference proteome</keyword>
<organism evidence="12 13">
    <name type="scientific">Oceanirhabdus seepicola</name>
    <dbReference type="NCBI Taxonomy" id="2828781"/>
    <lineage>
        <taxon>Bacteria</taxon>
        <taxon>Bacillati</taxon>
        <taxon>Bacillota</taxon>
        <taxon>Clostridia</taxon>
        <taxon>Eubacteriales</taxon>
        <taxon>Clostridiaceae</taxon>
        <taxon>Oceanirhabdus</taxon>
    </lineage>
</organism>
<evidence type="ECO:0000256" key="7">
    <source>
        <dbReference type="ARBA" id="ARBA00022741"/>
    </source>
</evidence>
<keyword evidence="9" id="KW-0520">NAD</keyword>
<dbReference type="GO" id="GO:0005524">
    <property type="term" value="F:ATP binding"/>
    <property type="evidence" value="ECO:0007669"/>
    <property type="project" value="UniProtKB-KW"/>
</dbReference>
<dbReference type="SUPFAM" id="SSF48371">
    <property type="entry name" value="ARM repeat"/>
    <property type="match status" value="1"/>
</dbReference>
<dbReference type="PANTHER" id="PTHR39321:SF3">
    <property type="entry name" value="PHOSPHOPANTETHEINE ADENYLYLTRANSFERASE"/>
    <property type="match status" value="1"/>
</dbReference>
<comment type="function">
    <text evidence="1">Catalyzes the reversible adenylation of nicotinate mononucleotide (NaMN) to nicotinic acid adenine dinucleotide (NaAD).</text>
</comment>
<dbReference type="InterPro" id="IPR005248">
    <property type="entry name" value="NadD/NMNAT"/>
</dbReference>
<reference evidence="12" key="2">
    <citation type="submission" date="2021-04" db="EMBL/GenBank/DDBJ databases">
        <authorList>
            <person name="Dong X."/>
        </authorList>
    </citation>
    <scope>NUCLEOTIDE SEQUENCE</scope>
    <source>
        <strain evidence="12">ZWT</strain>
    </source>
</reference>
<evidence type="ECO:0000256" key="10">
    <source>
        <dbReference type="ARBA" id="ARBA00048721"/>
    </source>
</evidence>
<dbReference type="EC" id="2.7.7.18" evidence="3"/>
<reference evidence="12" key="1">
    <citation type="journal article" date="2021" name="mSystems">
        <title>Bacteria and Archaea Synergistically Convert Glycine Betaine to Biogenic Methane in the Formosa Cold Seep of the South China Sea.</title>
        <authorList>
            <person name="Li L."/>
            <person name="Zhang W."/>
            <person name="Zhang S."/>
            <person name="Song L."/>
            <person name="Sun Q."/>
            <person name="Zhang H."/>
            <person name="Xiang H."/>
            <person name="Dong X."/>
        </authorList>
    </citation>
    <scope>NUCLEOTIDE SEQUENCE</scope>
    <source>
        <strain evidence="12">ZWT</strain>
    </source>
</reference>
<evidence type="ECO:0000256" key="4">
    <source>
        <dbReference type="ARBA" id="ARBA00022642"/>
    </source>
</evidence>
<dbReference type="GO" id="GO:0009435">
    <property type="term" value="P:NAD+ biosynthetic process"/>
    <property type="evidence" value="ECO:0007669"/>
    <property type="project" value="InterPro"/>
</dbReference>
<dbReference type="Proteomes" id="UP001056429">
    <property type="component" value="Unassembled WGS sequence"/>
</dbReference>
<dbReference type="InterPro" id="IPR004821">
    <property type="entry name" value="Cyt_trans-like"/>
</dbReference>
<dbReference type="PANTHER" id="PTHR39321">
    <property type="entry name" value="NICOTINATE-NUCLEOTIDE ADENYLYLTRANSFERASE-RELATED"/>
    <property type="match status" value="1"/>
</dbReference>
<evidence type="ECO:0000256" key="2">
    <source>
        <dbReference type="ARBA" id="ARBA00005019"/>
    </source>
</evidence>
<sequence>MYKIETRLKSITFKSNLNTIIKNKRYSCKNILSLCESIMNDISPITPPENWLEYLFNYALHKSFPSAVQMELSAEYDICCELYLKLLRILSDEERHSNCDSFKCNYPLTFLTVDEINSLEYKEEYKKLITAFKNDYIYEMMKLSQEYQGYNTLDHICGVHYVAMFISHQLKHKDFPIDLGRVSGAAAGHDIGKYGCKGLEIKRVPHLHYYYTDVWFKKFNINFIRNIAVNHSTWDLELENLSLESLILIYSDFRVKNKDRKMHIYSLEDSFNVILEKLENLDEAKEKRYRKVYAKLKDFEDFLCSIGIETNVDCAPIYSSKVTTPNYALLHGNNIIQGLKFNAINHNINLMHLLRDNHSLDLVLERARSEKDWKNLREYLRAIKEYSTYLTQKQKKQTLEFLFRQLTHSEDDIRRKCASIMGMLIAYYDQDYRKEIPADSVILNESKSVDLLKYYINMMVHPRRQSIPLHKKWIGYSTRITINSLFKNSQENMVNKYRDVIAQYYVINNTINMESQLYLLEAAKYIPMNDEDESVKVILSYVLHMLKKRNSTLRIAALETTKTLIDKISSNFFIDGLLDYIHSLPKTMKSPAENMLLRYICFKLDIIDHADRYNEYCTLDKENIGDIFLSNLKSATNWIVKKNQIDLLVEYVLDNSSESLQTAMHFCNILKVSEVESVRTRAGMALLKIMPALSLSKRNEIAVELLRALEIEGQHFTEYIPLYLGQIILYLPPKELNEIIEDQVFKIKKSNNNLKTLILKTIGVSLSYYPQYYLRFKDLSKNHTKRLNDMLGILLNGLGDYSTKVNQAAIGVIGRDIFSSSHLTLEEKETAFTLIGKKTLTLITQTNEDRLLFLSNSAALNHIYRFISDFTHLKGNLHIEIPKKIAFFPGTFDPFTLSHKEIARAISDDGFEVYLAVDEFSWSKRTLPNLLRKKIINMSIADELNIFLFPGDIQINIANPIDLKKLKRLFPESEVYMVAGSDVIINASSYKKDLDGDSIQTFPHIIFTRGKKKELQEAIKTIKNDVSILSLSSKFQNISSTQIRTCIDQNRDISKLINPVAERYIYENGFYQREPLNKSSINPSWIDVIHHEDITDKHIKSISQKFNVNNDTNIIDFLLAFRHKESTKMVILKDKVNDKILAFSTFYWLRSTNYYNELHDTTICNYLRSKATGRTIHISGLYVNEVETSINLYQTLISETLAFAVAKDYEYAIFEDSSNITKNKEILNWLNLSGFVEVPHENPEVNVLSVDMSNPVVINLDIDKVIKEPYRSNHKVKNVIKNNRYTLLNSLTKLYPGNLLLSFDYELMSQSLIKLICEENAVPTEVSVPRKLGNDMCVPYGDILDRYVVPNTVTKSLHIEKLFSPDTKSFNIVEFPYYLSMENQVKMIQSFKRDVILVDNLLHKGYRMQALDPLLNKNNLKIKNVLVGILSGRGKDLMDMQNREVRSVYFIPRLRIWFNESNLYPYLGGDALWRGNPPTRNLIPSINMILPYTFPFFIRDASKNSIFDFSKECLENSMNMLKVIEDEFYKYSSRNLTLSNLGEVLNIPRIPDKGESIKYSLHQSPSHYLQNDFELLNRFEDSWS</sequence>
<evidence type="ECO:0000256" key="8">
    <source>
        <dbReference type="ARBA" id="ARBA00022840"/>
    </source>
</evidence>
<dbReference type="InterPro" id="IPR014729">
    <property type="entry name" value="Rossmann-like_a/b/a_fold"/>
</dbReference>
<accession>A0A9J6P359</accession>
<evidence type="ECO:0000256" key="3">
    <source>
        <dbReference type="ARBA" id="ARBA00012389"/>
    </source>
</evidence>
<dbReference type="Gene3D" id="3.40.50.620">
    <property type="entry name" value="HUPs"/>
    <property type="match status" value="1"/>
</dbReference>